<protein>
    <submittedName>
        <fullName evidence="2">Uncharacterized protein</fullName>
    </submittedName>
</protein>
<comment type="caution">
    <text evidence="2">The sequence shown here is derived from an EMBL/GenBank/DDBJ whole genome shotgun (WGS) entry which is preliminary data.</text>
</comment>
<gene>
    <name evidence="2" type="ORF">SE18_02425</name>
</gene>
<keyword evidence="1" id="KW-0472">Membrane</keyword>
<dbReference type="AlphaFoldDB" id="A0A0P6Z285"/>
<dbReference type="EMBL" id="LGKP01000006">
    <property type="protein sequence ID" value="KPL91302.1"/>
    <property type="molecule type" value="Genomic_DNA"/>
</dbReference>
<dbReference type="STRING" id="70996.SE18_02425"/>
<dbReference type="Proteomes" id="UP000050277">
    <property type="component" value="Unassembled WGS sequence"/>
</dbReference>
<dbReference type="OrthoDB" id="9826789at2"/>
<accession>A0A0P6Z285</accession>
<evidence type="ECO:0000313" key="3">
    <source>
        <dbReference type="Proteomes" id="UP000050277"/>
    </source>
</evidence>
<keyword evidence="3" id="KW-1185">Reference proteome</keyword>
<keyword evidence="1" id="KW-0812">Transmembrane</keyword>
<dbReference type="RefSeq" id="WP_054532825.1">
    <property type="nucleotide sequence ID" value="NZ_LGKP01000006.1"/>
</dbReference>
<evidence type="ECO:0000313" key="2">
    <source>
        <dbReference type="EMBL" id="KPL91302.1"/>
    </source>
</evidence>
<name>A0A0P6Z285_9CHLR</name>
<feature type="transmembrane region" description="Helical" evidence="1">
    <location>
        <begin position="6"/>
        <end position="23"/>
    </location>
</feature>
<organism evidence="2 3">
    <name type="scientific">Herpetosiphon geysericola</name>
    <dbReference type="NCBI Taxonomy" id="70996"/>
    <lineage>
        <taxon>Bacteria</taxon>
        <taxon>Bacillati</taxon>
        <taxon>Chloroflexota</taxon>
        <taxon>Chloroflexia</taxon>
        <taxon>Herpetosiphonales</taxon>
        <taxon>Herpetosiphonaceae</taxon>
        <taxon>Herpetosiphon</taxon>
    </lineage>
</organism>
<reference evidence="2 3" key="1">
    <citation type="submission" date="2015-07" db="EMBL/GenBank/DDBJ databases">
        <title>Whole genome sequence of Herpetosiphon geysericola DSM 7119.</title>
        <authorList>
            <person name="Hemp J."/>
            <person name="Ward L.M."/>
            <person name="Pace L.A."/>
            <person name="Fischer W.W."/>
        </authorList>
    </citation>
    <scope>NUCLEOTIDE SEQUENCE [LARGE SCALE GENOMIC DNA]</scope>
    <source>
        <strain evidence="2 3">DSM 7119</strain>
    </source>
</reference>
<keyword evidence="1" id="KW-1133">Transmembrane helix</keyword>
<evidence type="ECO:0000256" key="1">
    <source>
        <dbReference type="SAM" id="Phobius"/>
    </source>
</evidence>
<sequence length="171" mass="19125">MSWEIGLVTFGSILGLVIILWIFSRLAWGGGMQQPSYVLLKPTKERPISTQFAQPDQESIVVRCKQCNFSHALPDISKMPAFLASVAQSSSESGELKSICPHCEGVLQSWIRQAILHQGSHQVLEFAVLRRGQRRLYEIETIIYSSLSAIPQPQRSLVAEALNEPEPEEHV</sequence>
<proteinExistence type="predicted"/>